<dbReference type="InterPro" id="IPR036259">
    <property type="entry name" value="MFS_trans_sf"/>
</dbReference>
<dbReference type="PANTHER" id="PTHR42718">
    <property type="entry name" value="MAJOR FACILITATOR SUPERFAMILY MULTIDRUG TRANSPORTER MFSC"/>
    <property type="match status" value="1"/>
</dbReference>
<evidence type="ECO:0000313" key="8">
    <source>
        <dbReference type="EMBL" id="BAP85327.1"/>
    </source>
</evidence>
<evidence type="ECO:0000256" key="4">
    <source>
        <dbReference type="ARBA" id="ARBA00022989"/>
    </source>
</evidence>
<dbReference type="RefSeq" id="WP_041093149.1">
    <property type="nucleotide sequence ID" value="NZ_AP014680.1"/>
</dbReference>
<dbReference type="Proteomes" id="UP000031620">
    <property type="component" value="Chromosome"/>
</dbReference>
<feature type="transmembrane region" description="Helical" evidence="6">
    <location>
        <begin position="112"/>
        <end position="132"/>
    </location>
</feature>
<feature type="transmembrane region" description="Helical" evidence="6">
    <location>
        <begin position="301"/>
        <end position="323"/>
    </location>
</feature>
<feature type="transmembrane region" description="Helical" evidence="6">
    <location>
        <begin position="444"/>
        <end position="463"/>
    </location>
</feature>
<dbReference type="SUPFAM" id="SSF103473">
    <property type="entry name" value="MFS general substrate transporter"/>
    <property type="match status" value="1"/>
</dbReference>
<dbReference type="KEGG" id="lho:LOOC260_107870"/>
<dbReference type="Gene3D" id="1.20.1720.10">
    <property type="entry name" value="Multidrug resistance protein D"/>
    <property type="match status" value="1"/>
</dbReference>
<sequence length="472" mass="51221">MNTSIDQTGKQYNRFWFIFTLLAGTFTMSISQSSLSTAYPTLMRYFNLPASTVQWLTTGFMLIMCVTMPISPWLLNNVRFKPLFLSILAIFDVGTLIIVLAPSFWLMMVGRMMEAVAVGVLFPSFQTVLLSITPKEQRASTMGTAGLVMGSALACGPIVSGIVLNYFTWRGLFIFFMVVITLVFVFGISGLIRNVMPIHKSSLDFWSVFLSIGLIGVLYVVNQIGQANVNWGINATILIVSILALTWFVVRQFKVKTPLLQLRVLKTVNFDLAVLLTGVSYIALIVTTIIFPLYYQEVLHVSPFISGMALVPAAVFLSILNPLTGKLADKLGFRFVMLTGMSMIVVGWLTISLLVGHLNLVVMMVCAMIIEGGNAFVMMPAVTMGANSLPTNLVADGTAVTTTVRQILGSTGVAVATLILGIVTTQQINGGATASQAQLGGYRAVFLTFFGISIIGLIMALCLKNTATESTK</sequence>
<evidence type="ECO:0000256" key="1">
    <source>
        <dbReference type="ARBA" id="ARBA00004651"/>
    </source>
</evidence>
<comment type="subcellular location">
    <subcellularLocation>
        <location evidence="1">Cell membrane</location>
        <topology evidence="1">Multi-pass membrane protein</topology>
    </subcellularLocation>
</comment>
<feature type="transmembrane region" description="Helical" evidence="6">
    <location>
        <begin position="12"/>
        <end position="35"/>
    </location>
</feature>
<organism evidence="8 9">
    <name type="scientific">Paucilactobacillus hokkaidonensis JCM 18461</name>
    <dbReference type="NCBI Taxonomy" id="1291742"/>
    <lineage>
        <taxon>Bacteria</taxon>
        <taxon>Bacillati</taxon>
        <taxon>Bacillota</taxon>
        <taxon>Bacilli</taxon>
        <taxon>Lactobacillales</taxon>
        <taxon>Lactobacillaceae</taxon>
        <taxon>Paucilactobacillus</taxon>
    </lineage>
</organism>
<dbReference type="EMBL" id="AP014680">
    <property type="protein sequence ID" value="BAP85327.1"/>
    <property type="molecule type" value="Genomic_DNA"/>
</dbReference>
<keyword evidence="5 6" id="KW-0472">Membrane</keyword>
<feature type="transmembrane region" description="Helical" evidence="6">
    <location>
        <begin position="270"/>
        <end position="295"/>
    </location>
</feature>
<proteinExistence type="predicted"/>
<dbReference type="InterPro" id="IPR020846">
    <property type="entry name" value="MFS_dom"/>
</dbReference>
<protein>
    <submittedName>
        <fullName evidence="8">Major facilitator superfamily transporter</fullName>
    </submittedName>
</protein>
<feature type="transmembrane region" description="Helical" evidence="6">
    <location>
        <begin position="82"/>
        <end position="106"/>
    </location>
</feature>
<evidence type="ECO:0000256" key="5">
    <source>
        <dbReference type="ARBA" id="ARBA00023136"/>
    </source>
</evidence>
<feature type="transmembrane region" description="Helical" evidence="6">
    <location>
        <begin position="144"/>
        <end position="167"/>
    </location>
</feature>
<dbReference type="GO" id="GO:0005886">
    <property type="term" value="C:plasma membrane"/>
    <property type="evidence" value="ECO:0007669"/>
    <property type="project" value="UniProtKB-SubCell"/>
</dbReference>
<dbReference type="PANTHER" id="PTHR42718:SF9">
    <property type="entry name" value="MAJOR FACILITATOR SUPERFAMILY MULTIDRUG TRANSPORTER MFSC"/>
    <property type="match status" value="1"/>
</dbReference>
<dbReference type="InterPro" id="IPR011701">
    <property type="entry name" value="MFS"/>
</dbReference>
<evidence type="ECO:0000256" key="6">
    <source>
        <dbReference type="SAM" id="Phobius"/>
    </source>
</evidence>
<evidence type="ECO:0000256" key="3">
    <source>
        <dbReference type="ARBA" id="ARBA00022692"/>
    </source>
</evidence>
<feature type="transmembrane region" description="Helical" evidence="6">
    <location>
        <begin position="231"/>
        <end position="250"/>
    </location>
</feature>
<keyword evidence="2" id="KW-0813">Transport</keyword>
<gene>
    <name evidence="8" type="ORF">LOOC260_107870</name>
</gene>
<evidence type="ECO:0000256" key="2">
    <source>
        <dbReference type="ARBA" id="ARBA00022448"/>
    </source>
</evidence>
<dbReference type="Pfam" id="PF07690">
    <property type="entry name" value="MFS_1"/>
    <property type="match status" value="1"/>
</dbReference>
<feature type="transmembrane region" description="Helical" evidence="6">
    <location>
        <begin position="361"/>
        <end position="386"/>
    </location>
</feature>
<dbReference type="HOGENOM" id="CLU_000960_28_0_9"/>
<keyword evidence="4 6" id="KW-1133">Transmembrane helix</keyword>
<dbReference type="GO" id="GO:0022857">
    <property type="term" value="F:transmembrane transporter activity"/>
    <property type="evidence" value="ECO:0007669"/>
    <property type="project" value="InterPro"/>
</dbReference>
<feature type="transmembrane region" description="Helical" evidence="6">
    <location>
        <begin position="55"/>
        <end position="75"/>
    </location>
</feature>
<feature type="transmembrane region" description="Helical" evidence="6">
    <location>
        <begin position="407"/>
        <end position="424"/>
    </location>
</feature>
<feature type="transmembrane region" description="Helical" evidence="6">
    <location>
        <begin position="335"/>
        <end position="355"/>
    </location>
</feature>
<keyword evidence="3 6" id="KW-0812">Transmembrane</keyword>
<reference evidence="8 9" key="1">
    <citation type="submission" date="2014-11" db="EMBL/GenBank/DDBJ databases">
        <title>Complete genome sequence and analysis of Lactobacillus hokkaidonensis LOOC260T.</title>
        <authorList>
            <person name="Tanizawa Y."/>
            <person name="Tohno M."/>
            <person name="Kaminuma E."/>
            <person name="Nakamura Y."/>
            <person name="Arita M."/>
        </authorList>
    </citation>
    <scope>NUCLEOTIDE SEQUENCE [LARGE SCALE GENOMIC DNA]</scope>
    <source>
        <strain evidence="8 9">LOOC260</strain>
    </source>
</reference>
<dbReference type="Gene3D" id="1.20.1250.20">
    <property type="entry name" value="MFS general substrate transporter like domains"/>
    <property type="match status" value="1"/>
</dbReference>
<name>A0A0A1GSR0_9LACO</name>
<feature type="domain" description="Major facilitator superfamily (MFS) profile" evidence="7">
    <location>
        <begin position="17"/>
        <end position="468"/>
    </location>
</feature>
<evidence type="ECO:0000313" key="9">
    <source>
        <dbReference type="Proteomes" id="UP000031620"/>
    </source>
</evidence>
<dbReference type="STRING" id="1291742.LOOC260_107870"/>
<dbReference type="AlphaFoldDB" id="A0A0A1GSR0"/>
<accession>A0A0A1GSR0</accession>
<dbReference type="PROSITE" id="PS50850">
    <property type="entry name" value="MFS"/>
    <property type="match status" value="1"/>
</dbReference>
<feature type="transmembrane region" description="Helical" evidence="6">
    <location>
        <begin position="205"/>
        <end position="225"/>
    </location>
</feature>
<feature type="transmembrane region" description="Helical" evidence="6">
    <location>
        <begin position="173"/>
        <end position="193"/>
    </location>
</feature>
<evidence type="ECO:0000259" key="7">
    <source>
        <dbReference type="PROSITE" id="PS50850"/>
    </source>
</evidence>